<name>A0A369TS38_9RHOB</name>
<keyword evidence="1" id="KW-1133">Transmembrane helix</keyword>
<dbReference type="RefSeq" id="WP_114511332.1">
    <property type="nucleotide sequence ID" value="NZ_QPMK01000009.1"/>
</dbReference>
<keyword evidence="1" id="KW-0812">Transmembrane</keyword>
<dbReference type="AlphaFoldDB" id="A0A369TS38"/>
<feature type="transmembrane region" description="Helical" evidence="1">
    <location>
        <begin position="33"/>
        <end position="55"/>
    </location>
</feature>
<keyword evidence="3" id="KW-1185">Reference proteome</keyword>
<organism evidence="2 3">
    <name type="scientific">Thalassococcus profundi</name>
    <dbReference type="NCBI Taxonomy" id="2282382"/>
    <lineage>
        <taxon>Bacteria</taxon>
        <taxon>Pseudomonadati</taxon>
        <taxon>Pseudomonadota</taxon>
        <taxon>Alphaproteobacteria</taxon>
        <taxon>Rhodobacterales</taxon>
        <taxon>Roseobacteraceae</taxon>
        <taxon>Thalassococcus</taxon>
    </lineage>
</organism>
<feature type="transmembrane region" description="Helical" evidence="1">
    <location>
        <begin position="6"/>
        <end position="26"/>
    </location>
</feature>
<protein>
    <submittedName>
        <fullName evidence="2">Uncharacterized protein</fullName>
    </submittedName>
</protein>
<evidence type="ECO:0000313" key="2">
    <source>
        <dbReference type="EMBL" id="RDD65766.1"/>
    </source>
</evidence>
<sequence>MFLELIAVAVAGFAGAGAIMALRLVLGDRLPRWLVPVGAGLAMLAATISSEYNWFSRTAGALPEGVVVADSVTDTAPWRPWTYLVPLTDRFVAVDTGNLVQNEEQGLYMADLYFFGRWKPVQSVQMMIDCADGRRADPALGDGSDPVWRDVGSEDPIVRTVCSGG</sequence>
<dbReference type="EMBL" id="QPMK01000009">
    <property type="protein sequence ID" value="RDD65766.1"/>
    <property type="molecule type" value="Genomic_DNA"/>
</dbReference>
<gene>
    <name evidence="2" type="ORF">DU478_12625</name>
</gene>
<proteinExistence type="predicted"/>
<reference evidence="2 3" key="1">
    <citation type="submission" date="2018-07" db="EMBL/GenBank/DDBJ databases">
        <title>Thalassococcus profundi sp. nov., a marine bacterium isolated from deep seawater of Okinawa Trough.</title>
        <authorList>
            <person name="Yu M."/>
        </authorList>
    </citation>
    <scope>NUCLEOTIDE SEQUENCE [LARGE SCALE GENOMIC DNA]</scope>
    <source>
        <strain evidence="2 3">WRAS1</strain>
    </source>
</reference>
<comment type="caution">
    <text evidence="2">The sequence shown here is derived from an EMBL/GenBank/DDBJ whole genome shotgun (WGS) entry which is preliminary data.</text>
</comment>
<accession>A0A369TS38</accession>
<evidence type="ECO:0000256" key="1">
    <source>
        <dbReference type="SAM" id="Phobius"/>
    </source>
</evidence>
<dbReference type="OrthoDB" id="8601734at2"/>
<evidence type="ECO:0000313" key="3">
    <source>
        <dbReference type="Proteomes" id="UP000253977"/>
    </source>
</evidence>
<dbReference type="Proteomes" id="UP000253977">
    <property type="component" value="Unassembled WGS sequence"/>
</dbReference>
<keyword evidence="1" id="KW-0472">Membrane</keyword>